<feature type="transmembrane region" description="Helical" evidence="2">
    <location>
        <begin position="2725"/>
        <end position="2747"/>
    </location>
</feature>
<protein>
    <submittedName>
        <fullName evidence="3">Uncharacterized protein</fullName>
    </submittedName>
</protein>
<accession>A0ABQ9WTB0</accession>
<keyword evidence="2" id="KW-1133">Transmembrane helix</keyword>
<evidence type="ECO:0000313" key="3">
    <source>
        <dbReference type="EMBL" id="KAK2942740.1"/>
    </source>
</evidence>
<dbReference type="InterPro" id="IPR011050">
    <property type="entry name" value="Pectin_lyase_fold/virulence"/>
</dbReference>
<keyword evidence="2" id="KW-0812">Transmembrane</keyword>
<dbReference type="SUPFAM" id="SSF51126">
    <property type="entry name" value="Pectin lyase-like"/>
    <property type="match status" value="1"/>
</dbReference>
<sequence>MHHLTAIVEDMRKDGTAGTFDMNIVGTRIANMKVVGADGVCVSQTNQRIDLCSFEGISTTVSEMRILNVSSLPGEVKEASSLFWQRMVGCGIWGSNNHLSGTVLRDVNGGGSFLCSNSTFDWCHSTSSERPWILPASPPTINHLSFPTTHGIFNEDEPEDNADEQHTDETFDGKERFNIADIKIVFTGCQFTNMKYTFSSSTAQLAGGSAIYLRSTTSSTPTTLSLHKCTFSKCSVNSSSTVYGGCVYLYNMRTSTNTIDACSFDDWYPSIDGNTRQYGGGIGTYDTSAPLVITDSNFTLSGTKNQYNGGFVLISSQFSHTISITITNSRFVGDSTSTGHVMYLDAHHTSGRPMGFISVTDSLILNTNSTIEIFESEFQSSGFTRTEITDTSIKYSMTQSKTHPHLVLDCKLNDSSICSHSTPRLMLLFSGTTFTGKSTNTSRPIVELYSTSHVIFHKCDFTDCSVASSQNIIYSYKIPSLVVDTCSFTRCSGGQSVFSTSTTHSFFYFCTFTNVTGRSAFVMTTKDNYAFFFESCRFELETADKLDFVVSSDDVTCLNETTMTGCSSNRQMYFGTSWTNRKELPIVLVIPGEVSKNEMKVRTWPTNLEEPADEDPTEDEDPKKPVPIFLWLSDALGNISTTPPLLDTVITFSDGSFTEDTHLEVSQIVEISGAGSNISEIHSTQLKTDGLVSKSTGKLTLQSLRLVPSLATSFLGSSKDSASLCVLNVIVEDVSEHSACLFLFAAGSCEIRHSFFKNIESLESLICVSGTSSLAVTNTIFVTIQRTSSKPTPVESIQCASCIEGKTSGEVQVLYCRFGACTTKGRAGAIDLENYDVTSTFEIGNCSFDRNSAGEGVPDPVRGDDVVLKSFDDSKLTLDLSTIQSFPSVFSFLINSEHSIVPPPACLWMTPSGVDDLLTWSYDYKRISDSFLKNYTLQFLLGSRLWNNIETQIKTDFYSYKETMTPFLFQNSTVSVSLYGNTYSIITVDPKNEVFITLKDASLSFNYVQFVFDKLTTPAIECDDYSSIEIKSIAIEFTSPILTHPFIESTGRYVTIEYSSFLKPITLENTPFVRLNRTNKDAHIEYSSSTPLLAGPLTVPFIVCEGAKEFRMDYVRLNSSFENTASFIFAKDSTVKLTGNKIQLLKSTAQGAFLHLENGTVNILSDSSNSSSGGQGGLIYCRNSAVNSTSWNPNSCSATQGGVLYSVESSLNMSGGYFMNCQADEGEIAYVVSSTLAITSIFFISNSAKRGGVFWVDSGKDSTSSLSWERSTFTANSAHDVDENGVDCGKGGAIFVKGTTSSKTAIDLSYSHFEENTAGFGNDVFLEETVLGGTDSTRLKNYYAGSYSRLPHLEIENHNHDDAELHRISDFLPFPALKISTSTNSTLTPACKWEGKYCRTLNYALQFLQTQYQNESLFQRKCFQYDNPMTTEPIVLEKQDLIYASYSSSVTSPRKLSLSATCETKEGVVFTINDGSRLTIERIDFSLTHLHRVVMVHFQDGHFTMKNCFIRMESGKTTSISPICSAGSSLILKIVTFSTALSSSKATLSAPLVSYTPEPSGDDKLGSGSFELINFILTNLTFEGTTMIEVKSTGDVTFTTPTLTNVISNQNEGKYLRLKGQNFKTQLKPKQWDDKFKTLTHVTSLWGEDISMDEKEKWGKGPLVYWLVSPSSEVVIGVDEDAVDHPNCGSSTFKCTTLDSAFSSARLNMIDTISFSVSTTLSTPLSIISSLTLKSFSKDRRTITFDSTSLMKVDRSTTALSLSSLIFTIAESCSSATLFVVEKGEMKFSSCLIGSSDNSSPLVVPVSTTKLIEVNPDGTLTLIETLIQHITFTHATVGTALHLHVESTYTFTGTSEVGEISSLGRGSHVVISSSTGLESASISSLVSQIEPWRPSTTNGARFTQSEIDEFVVIDSNEEVEELIYRWHPYDDLTLFVDRSGGSHSNCGLSSLPCSSLSSNLEKLGTDEVIKVCSALDETAKITTTRDLSIMSSDTSKKEIRVSESCSFTSIGFTLSFTSISFVPLPQPSNQNPETNTRSESLFIVESGSLSLTSCSVSSFTLSSSPLITHTSGTLTLQSCSVSSITRSTGNGTVLSPEMETWKSLLLDEIEFSSMSSSKDSPILALSFPPFDNSNPDPLFDFALTNLHFNSMTGMESDSPCFISLVGHDLASWISVGDDRFNNSYSDDSPISALWSVDETIDLSASLLFYLLPSSGLVGVSSSGYEMAKCGSNSVWCSTIELSLTRLSAQNTKKIVVMDEVTLSSSIALPDELTFAGNPTAVSACVVSSSGSLVSEDIDFTTISKLTFCLPSTQTAEAVIVHSSTKLTLSNLELSSTSESSTRFLKVTAGRAEMSDIEIRSEMTSDSILFWILGGSVAASQFRVETGIAPNGTIVQVEGGSLSLTGVTATSLKPIEGRLFSVTNAAFNVSDLKLSKQTFTNALLEMYSFGESTISDLNISECSGWTILTVRDGDSLTIRNSVFSSLTAPAGLNFVDSSDLCVWERSLIEIEGTQTSLSNAVLTHIPHGAISISDAPLTLSGCTFSSNSPSNLEWPSLRRNVKCVNGTVSMTGIGSEDGHSSPHLWMWTSECSVMKDDEIEHSPLFVPTLSNKSSSKFDHKQKEYSIVIVGTMMIPCGLSLEVFEAGFESKSNSGQPLPFEISSLSPSKWIETELSFVLPQSSLLTLDKNLDHRCRLVFGDGQTTDSFSLIGNRKGNMAQGGVVTTIVVPIVVVILVALLLIIILIVLCRHRKMKKNASEKERQELDTTDAVDVMKDDGEVQGSTIKPIMGTSTERVHEHSLLMISQAKEQDRFIPGPEGTPLFQLQFGVAPHVEAVRCDEKEGVVHVDPRNTLYHRLHVEKKVDFNKKQMAVRITRGLERMLTTSPFSEVFTRLSPHWIILDQSNNVFLRIDDLPNQISYPKPAAACQSKNGEDRRWNAPEQDTEEGNEVNVKPIDQTKVSVFRLGLILWELETELVPFGELDAVNASRQMKAGVMPLIHNWADESFVD</sequence>
<organism evidence="3 4">
    <name type="scientific">Blattamonas nauphoetae</name>
    <dbReference type="NCBI Taxonomy" id="2049346"/>
    <lineage>
        <taxon>Eukaryota</taxon>
        <taxon>Metamonada</taxon>
        <taxon>Preaxostyla</taxon>
        <taxon>Oxymonadida</taxon>
        <taxon>Blattamonas</taxon>
    </lineage>
</organism>
<feature type="region of interest" description="Disordered" evidence="1">
    <location>
        <begin position="2925"/>
        <end position="2945"/>
    </location>
</feature>
<feature type="compositionally biased region" description="Acidic residues" evidence="1">
    <location>
        <begin position="610"/>
        <end position="620"/>
    </location>
</feature>
<proteinExistence type="predicted"/>
<name>A0ABQ9WTB0_9EUKA</name>
<evidence type="ECO:0000256" key="1">
    <source>
        <dbReference type="SAM" id="MobiDB-lite"/>
    </source>
</evidence>
<feature type="region of interest" description="Disordered" evidence="1">
    <location>
        <begin position="604"/>
        <end position="623"/>
    </location>
</feature>
<evidence type="ECO:0000313" key="4">
    <source>
        <dbReference type="Proteomes" id="UP001281761"/>
    </source>
</evidence>
<reference evidence="3 4" key="1">
    <citation type="journal article" date="2022" name="bioRxiv">
        <title>Genomics of Preaxostyla Flagellates Illuminates Evolutionary Transitions and the Path Towards Mitochondrial Loss.</title>
        <authorList>
            <person name="Novak L.V.F."/>
            <person name="Treitli S.C."/>
            <person name="Pyrih J."/>
            <person name="Halakuc P."/>
            <person name="Pipaliya S.V."/>
            <person name="Vacek V."/>
            <person name="Brzon O."/>
            <person name="Soukal P."/>
            <person name="Eme L."/>
            <person name="Dacks J.B."/>
            <person name="Karnkowska A."/>
            <person name="Elias M."/>
            <person name="Hampl V."/>
        </authorList>
    </citation>
    <scope>NUCLEOTIDE SEQUENCE [LARGE SCALE GENOMIC DNA]</scope>
    <source>
        <strain evidence="3">NAU3</strain>
        <tissue evidence="3">Gut</tissue>
    </source>
</reference>
<keyword evidence="4" id="KW-1185">Reference proteome</keyword>
<evidence type="ECO:0000256" key="2">
    <source>
        <dbReference type="SAM" id="Phobius"/>
    </source>
</evidence>
<dbReference type="Proteomes" id="UP001281761">
    <property type="component" value="Unassembled WGS sequence"/>
</dbReference>
<keyword evidence="2" id="KW-0472">Membrane</keyword>
<comment type="caution">
    <text evidence="3">The sequence shown here is derived from an EMBL/GenBank/DDBJ whole genome shotgun (WGS) entry which is preliminary data.</text>
</comment>
<dbReference type="EMBL" id="JARBJD010000385">
    <property type="protein sequence ID" value="KAK2942740.1"/>
    <property type="molecule type" value="Genomic_DNA"/>
</dbReference>
<gene>
    <name evidence="3" type="ORF">BLNAU_22329</name>
</gene>